<accession>A0A0E9ST66</accession>
<name>A0A0E9ST66_ANGAN</name>
<dbReference type="EMBL" id="GBXM01064018">
    <property type="protein sequence ID" value="JAH44559.1"/>
    <property type="molecule type" value="Transcribed_RNA"/>
</dbReference>
<protein>
    <submittedName>
        <fullName evidence="1">Uncharacterized protein</fullName>
    </submittedName>
</protein>
<reference evidence="1" key="1">
    <citation type="submission" date="2014-11" db="EMBL/GenBank/DDBJ databases">
        <authorList>
            <person name="Amaro Gonzalez C."/>
        </authorList>
    </citation>
    <scope>NUCLEOTIDE SEQUENCE</scope>
</reference>
<organism evidence="1">
    <name type="scientific">Anguilla anguilla</name>
    <name type="common">European freshwater eel</name>
    <name type="synonym">Muraena anguilla</name>
    <dbReference type="NCBI Taxonomy" id="7936"/>
    <lineage>
        <taxon>Eukaryota</taxon>
        <taxon>Metazoa</taxon>
        <taxon>Chordata</taxon>
        <taxon>Craniata</taxon>
        <taxon>Vertebrata</taxon>
        <taxon>Euteleostomi</taxon>
        <taxon>Actinopterygii</taxon>
        <taxon>Neopterygii</taxon>
        <taxon>Teleostei</taxon>
        <taxon>Anguilliformes</taxon>
        <taxon>Anguillidae</taxon>
        <taxon>Anguilla</taxon>
    </lineage>
</organism>
<evidence type="ECO:0000313" key="1">
    <source>
        <dbReference type="EMBL" id="JAH44559.1"/>
    </source>
</evidence>
<reference evidence="1" key="2">
    <citation type="journal article" date="2015" name="Fish Shellfish Immunol.">
        <title>Early steps in the European eel (Anguilla anguilla)-Vibrio vulnificus interaction in the gills: Role of the RtxA13 toxin.</title>
        <authorList>
            <person name="Callol A."/>
            <person name="Pajuelo D."/>
            <person name="Ebbesson L."/>
            <person name="Teles M."/>
            <person name="MacKenzie S."/>
            <person name="Amaro C."/>
        </authorList>
    </citation>
    <scope>NUCLEOTIDE SEQUENCE</scope>
</reference>
<proteinExistence type="predicted"/>
<sequence>MQEFLLENVYVVLTCFCTYLNHMYLSFSPSLALSL</sequence>
<dbReference type="AlphaFoldDB" id="A0A0E9ST66"/>